<dbReference type="Gene3D" id="3.40.50.1000">
    <property type="entry name" value="HAD superfamily/HAD-like"/>
    <property type="match status" value="1"/>
</dbReference>
<evidence type="ECO:0000256" key="3">
    <source>
        <dbReference type="ARBA" id="ARBA00022842"/>
    </source>
</evidence>
<comment type="cofactor">
    <cofactor evidence="1">
        <name>Mg(2+)</name>
        <dbReference type="ChEBI" id="CHEBI:18420"/>
    </cofactor>
</comment>
<dbReference type="Gene3D" id="1.20.120.1600">
    <property type="match status" value="1"/>
</dbReference>
<evidence type="ECO:0000313" key="4">
    <source>
        <dbReference type="EMBL" id="SDS52882.1"/>
    </source>
</evidence>
<gene>
    <name evidence="4" type="ORF">SAMN05216271_2122</name>
</gene>
<dbReference type="PANTHER" id="PTHR46470:SF4">
    <property type="entry name" value="5-AMINO-6-(5-PHOSPHO-D-RIBITYLAMINO)URACIL PHOSPHATASE YIGB"/>
    <property type="match status" value="1"/>
</dbReference>
<protein>
    <submittedName>
        <fullName evidence="4">Putative hydrolase of the HAD superfamily</fullName>
    </submittedName>
</protein>
<dbReference type="GO" id="GO:0016787">
    <property type="term" value="F:hydrolase activity"/>
    <property type="evidence" value="ECO:0007669"/>
    <property type="project" value="UniProtKB-KW"/>
</dbReference>
<dbReference type="SFLD" id="SFLDG01129">
    <property type="entry name" value="C1.5:_HAD__Beta-PGM__Phosphata"/>
    <property type="match status" value="1"/>
</dbReference>
<keyword evidence="2 4" id="KW-0378">Hydrolase</keyword>
<proteinExistence type="predicted"/>
<dbReference type="Pfam" id="PF00702">
    <property type="entry name" value="Hydrolase"/>
    <property type="match status" value="1"/>
</dbReference>
<dbReference type="STRING" id="472181.SAMN05216271_2122"/>
<dbReference type="NCBIfam" id="TIGR01549">
    <property type="entry name" value="HAD-SF-IA-v1"/>
    <property type="match status" value="1"/>
</dbReference>
<dbReference type="OrthoDB" id="367448at2"/>
<dbReference type="InterPro" id="IPR036412">
    <property type="entry name" value="HAD-like_sf"/>
</dbReference>
<sequence>MIQLVTFDLDNTLWETDSVVAAAEQVLLRWLERNAAQFAKQLSPEARKALRDEVLAAQPELRHRVTPLRIAVLELGLRKAGYSDEQASELAAQGFKVFLDARHQLEYFPHAELVLELLSRQYQLASISNGNADVRRLGLDRFFKIIVSADEVGLSKPDAAPFRAALQAAGVEPSRALHIGDHPGDDIQGALDVGMHTLWFNPQGNAWPQQPRPHGEVRCLSEIPPWLNRYVKYAKR</sequence>
<dbReference type="SFLD" id="SFLDS00003">
    <property type="entry name" value="Haloacid_Dehalogenase"/>
    <property type="match status" value="1"/>
</dbReference>
<dbReference type="InterPro" id="IPR051400">
    <property type="entry name" value="HAD-like_hydrolase"/>
</dbReference>
<evidence type="ECO:0000313" key="5">
    <source>
        <dbReference type="Proteomes" id="UP000243413"/>
    </source>
</evidence>
<evidence type="ECO:0000256" key="2">
    <source>
        <dbReference type="ARBA" id="ARBA00022801"/>
    </source>
</evidence>
<dbReference type="SUPFAM" id="SSF56784">
    <property type="entry name" value="HAD-like"/>
    <property type="match status" value="1"/>
</dbReference>
<accession>A0A1H1SY25</accession>
<dbReference type="RefSeq" id="WP_092286437.1">
    <property type="nucleotide sequence ID" value="NZ_LT629763.1"/>
</dbReference>
<dbReference type="PRINTS" id="PR00413">
    <property type="entry name" value="HADHALOGNASE"/>
</dbReference>
<evidence type="ECO:0000256" key="1">
    <source>
        <dbReference type="ARBA" id="ARBA00001946"/>
    </source>
</evidence>
<dbReference type="Proteomes" id="UP000243413">
    <property type="component" value="Chromosome I"/>
</dbReference>
<keyword evidence="3" id="KW-0460">Magnesium</keyword>
<reference evidence="5" key="1">
    <citation type="submission" date="2016-10" db="EMBL/GenBank/DDBJ databases">
        <authorList>
            <person name="Varghese N."/>
            <person name="Submissions S."/>
        </authorList>
    </citation>
    <scope>NUCLEOTIDE SEQUENCE [LARGE SCALE GENOMIC DNA]</scope>
    <source>
        <strain evidence="5">JCM 14963</strain>
    </source>
</reference>
<organism evidence="4 5">
    <name type="scientific">Halopseudomonas sabulinigri</name>
    <dbReference type="NCBI Taxonomy" id="472181"/>
    <lineage>
        <taxon>Bacteria</taxon>
        <taxon>Pseudomonadati</taxon>
        <taxon>Pseudomonadota</taxon>
        <taxon>Gammaproteobacteria</taxon>
        <taxon>Pseudomonadales</taxon>
        <taxon>Pseudomonadaceae</taxon>
        <taxon>Halopseudomonas</taxon>
    </lineage>
</organism>
<dbReference type="GO" id="GO:0009231">
    <property type="term" value="P:riboflavin biosynthetic process"/>
    <property type="evidence" value="ECO:0007669"/>
    <property type="project" value="TreeGrafter"/>
</dbReference>
<dbReference type="InterPro" id="IPR023214">
    <property type="entry name" value="HAD_sf"/>
</dbReference>
<dbReference type="EMBL" id="LT629763">
    <property type="protein sequence ID" value="SDS52882.1"/>
    <property type="molecule type" value="Genomic_DNA"/>
</dbReference>
<dbReference type="NCBIfam" id="TIGR01509">
    <property type="entry name" value="HAD-SF-IA-v3"/>
    <property type="match status" value="1"/>
</dbReference>
<dbReference type="AlphaFoldDB" id="A0A1H1SY25"/>
<name>A0A1H1SY25_9GAMM</name>
<dbReference type="PANTHER" id="PTHR46470">
    <property type="entry name" value="N-ACYLNEURAMINATE-9-PHOSPHATASE"/>
    <property type="match status" value="1"/>
</dbReference>
<dbReference type="InterPro" id="IPR006439">
    <property type="entry name" value="HAD-SF_hydro_IA"/>
</dbReference>